<protein>
    <recommendedName>
        <fullName evidence="2">DUF7489 domain-containing protein</fullName>
    </recommendedName>
</protein>
<evidence type="ECO:0000259" key="2">
    <source>
        <dbReference type="Pfam" id="PF24315"/>
    </source>
</evidence>
<keyword evidence="1" id="KW-0472">Membrane</keyword>
<keyword evidence="1" id="KW-1133">Transmembrane helix</keyword>
<feature type="transmembrane region" description="Helical" evidence="1">
    <location>
        <begin position="6"/>
        <end position="23"/>
    </location>
</feature>
<sequence length="97" mass="11605">MEELWIFIILIFALTAVFITYFIEHSRLNNIWNGLVQEKKTKDYFYRGNHSYIYILQILKDNGEKLTIDVSEEMYKSIEVGDKVKKDKGQYYPSKDI</sequence>
<dbReference type="RefSeq" id="WP_202748422.1">
    <property type="nucleotide sequence ID" value="NZ_JAESWC010000002.1"/>
</dbReference>
<accession>A0ABS1T916</accession>
<dbReference type="Pfam" id="PF24315">
    <property type="entry name" value="DUF7489"/>
    <property type="match status" value="1"/>
</dbReference>
<name>A0ABS1T916_9CLOT</name>
<dbReference type="EMBL" id="JAESWC010000002">
    <property type="protein sequence ID" value="MBL4935833.1"/>
    <property type="molecule type" value="Genomic_DNA"/>
</dbReference>
<evidence type="ECO:0000313" key="4">
    <source>
        <dbReference type="Proteomes" id="UP000632377"/>
    </source>
</evidence>
<reference evidence="3 4" key="1">
    <citation type="submission" date="2021-01" db="EMBL/GenBank/DDBJ databases">
        <title>Genome public.</title>
        <authorList>
            <person name="Liu C."/>
            <person name="Sun Q."/>
        </authorList>
    </citation>
    <scope>NUCLEOTIDE SEQUENCE [LARGE SCALE GENOMIC DNA]</scope>
    <source>
        <strain evidence="3 4">YIM B02515</strain>
    </source>
</reference>
<dbReference type="Proteomes" id="UP000632377">
    <property type="component" value="Unassembled WGS sequence"/>
</dbReference>
<evidence type="ECO:0000313" key="3">
    <source>
        <dbReference type="EMBL" id="MBL4935833.1"/>
    </source>
</evidence>
<feature type="domain" description="DUF7489" evidence="2">
    <location>
        <begin position="29"/>
        <end position="95"/>
    </location>
</feature>
<gene>
    <name evidence="3" type="ORF">JK636_08680</name>
</gene>
<keyword evidence="4" id="KW-1185">Reference proteome</keyword>
<proteinExistence type="predicted"/>
<keyword evidence="1" id="KW-0812">Transmembrane</keyword>
<evidence type="ECO:0000256" key="1">
    <source>
        <dbReference type="SAM" id="Phobius"/>
    </source>
</evidence>
<organism evidence="3 4">
    <name type="scientific">Clostridium rhizosphaerae</name>
    <dbReference type="NCBI Taxonomy" id="2803861"/>
    <lineage>
        <taxon>Bacteria</taxon>
        <taxon>Bacillati</taxon>
        <taxon>Bacillota</taxon>
        <taxon>Clostridia</taxon>
        <taxon>Eubacteriales</taxon>
        <taxon>Clostridiaceae</taxon>
        <taxon>Clostridium</taxon>
    </lineage>
</organism>
<dbReference type="InterPro" id="IPR055912">
    <property type="entry name" value="DUF7489"/>
</dbReference>
<comment type="caution">
    <text evidence="3">The sequence shown here is derived from an EMBL/GenBank/DDBJ whole genome shotgun (WGS) entry which is preliminary data.</text>
</comment>